<reference evidence="10 11" key="1">
    <citation type="journal article" date="2018" name="Nat. Ecol. Evol.">
        <title>Pezizomycetes genomes reveal the molecular basis of ectomycorrhizal truffle lifestyle.</title>
        <authorList>
            <person name="Murat C."/>
            <person name="Payen T."/>
            <person name="Noel B."/>
            <person name="Kuo A."/>
            <person name="Morin E."/>
            <person name="Chen J."/>
            <person name="Kohler A."/>
            <person name="Krizsan K."/>
            <person name="Balestrini R."/>
            <person name="Da Silva C."/>
            <person name="Montanini B."/>
            <person name="Hainaut M."/>
            <person name="Levati E."/>
            <person name="Barry K.W."/>
            <person name="Belfiori B."/>
            <person name="Cichocki N."/>
            <person name="Clum A."/>
            <person name="Dockter R.B."/>
            <person name="Fauchery L."/>
            <person name="Guy J."/>
            <person name="Iotti M."/>
            <person name="Le Tacon F."/>
            <person name="Lindquist E.A."/>
            <person name="Lipzen A."/>
            <person name="Malagnac F."/>
            <person name="Mello A."/>
            <person name="Molinier V."/>
            <person name="Miyauchi S."/>
            <person name="Poulain J."/>
            <person name="Riccioni C."/>
            <person name="Rubini A."/>
            <person name="Sitrit Y."/>
            <person name="Splivallo R."/>
            <person name="Traeger S."/>
            <person name="Wang M."/>
            <person name="Zifcakova L."/>
            <person name="Wipf D."/>
            <person name="Zambonelli A."/>
            <person name="Paolocci F."/>
            <person name="Nowrousian M."/>
            <person name="Ottonello S."/>
            <person name="Baldrian P."/>
            <person name="Spatafora J.W."/>
            <person name="Henrissat B."/>
            <person name="Nagy L.G."/>
            <person name="Aury J.M."/>
            <person name="Wincker P."/>
            <person name="Grigoriev I.V."/>
            <person name="Bonfante P."/>
            <person name="Martin F.M."/>
        </authorList>
    </citation>
    <scope>NUCLEOTIDE SEQUENCE [LARGE SCALE GENOMIC DNA]</scope>
    <source>
        <strain evidence="10 11">CCBAS932</strain>
    </source>
</reference>
<evidence type="ECO:0000313" key="10">
    <source>
        <dbReference type="EMBL" id="RPB11963.1"/>
    </source>
</evidence>
<evidence type="ECO:0000256" key="7">
    <source>
        <dbReference type="RuleBase" id="RU003346"/>
    </source>
</evidence>
<feature type="transmembrane region" description="Helical" evidence="8">
    <location>
        <begin position="116"/>
        <end position="134"/>
    </location>
</feature>
<dbReference type="AlphaFoldDB" id="A0A3N4KMY3"/>
<evidence type="ECO:0000256" key="3">
    <source>
        <dbReference type="ARBA" id="ARBA00022448"/>
    </source>
</evidence>
<evidence type="ECO:0000256" key="6">
    <source>
        <dbReference type="ARBA" id="ARBA00023136"/>
    </source>
</evidence>
<feature type="transmembrane region" description="Helical" evidence="8">
    <location>
        <begin position="465"/>
        <end position="484"/>
    </location>
</feature>
<keyword evidence="6 8" id="KW-0472">Membrane</keyword>
<dbReference type="InterPro" id="IPR005828">
    <property type="entry name" value="MFS_sugar_transport-like"/>
</dbReference>
<dbReference type="GO" id="GO:0016020">
    <property type="term" value="C:membrane"/>
    <property type="evidence" value="ECO:0007669"/>
    <property type="project" value="UniProtKB-SubCell"/>
</dbReference>
<evidence type="ECO:0000256" key="2">
    <source>
        <dbReference type="ARBA" id="ARBA00010992"/>
    </source>
</evidence>
<dbReference type="InterPro" id="IPR020846">
    <property type="entry name" value="MFS_dom"/>
</dbReference>
<feature type="domain" description="Major facilitator superfamily (MFS) profile" evidence="9">
    <location>
        <begin position="47"/>
        <end position="488"/>
    </location>
</feature>
<dbReference type="PANTHER" id="PTHR48022">
    <property type="entry name" value="PLASTIDIC GLUCOSE TRANSPORTER 4"/>
    <property type="match status" value="1"/>
</dbReference>
<dbReference type="InterPro" id="IPR003663">
    <property type="entry name" value="Sugar/inositol_transpt"/>
</dbReference>
<dbReference type="InParanoid" id="A0A3N4KMY3"/>
<comment type="subcellular location">
    <subcellularLocation>
        <location evidence="1">Membrane</location>
        <topology evidence="1">Multi-pass membrane protein</topology>
    </subcellularLocation>
</comment>
<dbReference type="NCBIfam" id="TIGR00879">
    <property type="entry name" value="SP"/>
    <property type="match status" value="1"/>
</dbReference>
<dbReference type="PROSITE" id="PS00216">
    <property type="entry name" value="SUGAR_TRANSPORT_1"/>
    <property type="match status" value="1"/>
</dbReference>
<evidence type="ECO:0000256" key="1">
    <source>
        <dbReference type="ARBA" id="ARBA00004141"/>
    </source>
</evidence>
<name>A0A3N4KMY3_9PEZI</name>
<dbReference type="GO" id="GO:0005351">
    <property type="term" value="F:carbohydrate:proton symporter activity"/>
    <property type="evidence" value="ECO:0007669"/>
    <property type="project" value="TreeGrafter"/>
</dbReference>
<feature type="transmembrane region" description="Helical" evidence="8">
    <location>
        <begin position="88"/>
        <end position="109"/>
    </location>
</feature>
<dbReference type="Gene3D" id="1.20.1250.20">
    <property type="entry name" value="MFS general substrate transporter like domains"/>
    <property type="match status" value="1"/>
</dbReference>
<evidence type="ECO:0000256" key="8">
    <source>
        <dbReference type="SAM" id="Phobius"/>
    </source>
</evidence>
<dbReference type="PROSITE" id="PS50850">
    <property type="entry name" value="MFS"/>
    <property type="match status" value="1"/>
</dbReference>
<dbReference type="FunFam" id="1.20.1250.20:FF:000217">
    <property type="entry name" value="MFS lactose permease, putative"/>
    <property type="match status" value="1"/>
</dbReference>
<feature type="transmembrane region" description="Helical" evidence="8">
    <location>
        <begin position="299"/>
        <end position="321"/>
    </location>
</feature>
<dbReference type="OrthoDB" id="6133115at2759"/>
<sequence>MSDTSYHNEKEAATQKVVVVENVAYADALLKAPVKPWSKRMIQMYGLCLLATLNACINGYDGSLMGSINAMKPYQKQFGMTTTGESTGFVFAIYTVGNLCGSFVAGPLTDTWGRRWGMFAGALFIIIGTCIQAPSQSMPQFKGGRFVLGFGVAMSATAGPSYVAEIAHPKYRGILTGIFNSFWFIGSIPASWISYGTNLHYPTHNNSWRIPLWLQMSFSGIVLVGSLLVPETPRWLMANDRHEEALAVMAKYHGEDDPQNPIVQLSYREMQEQISKTGSDKRWWDYSELVSTKSARWRLTMVVSMSFFGQWSGNAAISYFLPVMLEQAGIDDVNTQLMLTGVIAVISFIGAIIGSTLVDRVGRRKMLLTTSCLFVMWFAIITGLSAKFAGTDNKAASNATIAMIYMFGFTFSVGFTPFQALYPVECLTFETRAKGMAVYNFWVNIASFFNQYATPVGLGDVKWRFYFLYIAWDAFQALFIYLFYVETKDRTLEELNEIFNAPFPKAASLKKTVVAVEGTHGITNIIEEIETKV</sequence>
<dbReference type="Pfam" id="PF00083">
    <property type="entry name" value="Sugar_tr"/>
    <property type="match status" value="1"/>
</dbReference>
<keyword evidence="5 8" id="KW-1133">Transmembrane helix</keyword>
<dbReference type="InterPro" id="IPR036259">
    <property type="entry name" value="MFS_trans_sf"/>
</dbReference>
<feature type="transmembrane region" description="Helical" evidence="8">
    <location>
        <begin position="333"/>
        <end position="354"/>
    </location>
</feature>
<feature type="transmembrane region" description="Helical" evidence="8">
    <location>
        <begin position="436"/>
        <end position="453"/>
    </location>
</feature>
<evidence type="ECO:0000259" key="9">
    <source>
        <dbReference type="PROSITE" id="PS50850"/>
    </source>
</evidence>
<feature type="transmembrane region" description="Helical" evidence="8">
    <location>
        <begin position="171"/>
        <end position="192"/>
    </location>
</feature>
<comment type="similarity">
    <text evidence="2 7">Belongs to the major facilitator superfamily. Sugar transporter (TC 2.A.1.1) family.</text>
</comment>
<feature type="transmembrane region" description="Helical" evidence="8">
    <location>
        <begin position="212"/>
        <end position="229"/>
    </location>
</feature>
<feature type="transmembrane region" description="Helical" evidence="8">
    <location>
        <begin position="146"/>
        <end position="164"/>
    </location>
</feature>
<organism evidence="10 11">
    <name type="scientific">Morchella conica CCBAS932</name>
    <dbReference type="NCBI Taxonomy" id="1392247"/>
    <lineage>
        <taxon>Eukaryota</taxon>
        <taxon>Fungi</taxon>
        <taxon>Dikarya</taxon>
        <taxon>Ascomycota</taxon>
        <taxon>Pezizomycotina</taxon>
        <taxon>Pezizomycetes</taxon>
        <taxon>Pezizales</taxon>
        <taxon>Morchellaceae</taxon>
        <taxon>Morchella</taxon>
    </lineage>
</organism>
<evidence type="ECO:0000313" key="11">
    <source>
        <dbReference type="Proteomes" id="UP000277580"/>
    </source>
</evidence>
<dbReference type="Proteomes" id="UP000277580">
    <property type="component" value="Unassembled WGS sequence"/>
</dbReference>
<evidence type="ECO:0000256" key="5">
    <source>
        <dbReference type="ARBA" id="ARBA00022989"/>
    </source>
</evidence>
<gene>
    <name evidence="10" type="ORF">P167DRAFT_574883</name>
</gene>
<keyword evidence="3 7" id="KW-0813">Transport</keyword>
<proteinExistence type="inferred from homology"/>
<dbReference type="STRING" id="1392247.A0A3N4KMY3"/>
<feature type="transmembrane region" description="Helical" evidence="8">
    <location>
        <begin position="45"/>
        <end position="68"/>
    </location>
</feature>
<accession>A0A3N4KMY3</accession>
<keyword evidence="4 8" id="KW-0812">Transmembrane</keyword>
<feature type="transmembrane region" description="Helical" evidence="8">
    <location>
        <begin position="401"/>
        <end position="424"/>
    </location>
</feature>
<protein>
    <submittedName>
        <fullName evidence="10">General substrate transporter</fullName>
    </submittedName>
</protein>
<evidence type="ECO:0000256" key="4">
    <source>
        <dbReference type="ARBA" id="ARBA00022692"/>
    </source>
</evidence>
<dbReference type="InterPro" id="IPR005829">
    <property type="entry name" value="Sugar_transporter_CS"/>
</dbReference>
<dbReference type="SUPFAM" id="SSF103473">
    <property type="entry name" value="MFS general substrate transporter"/>
    <property type="match status" value="1"/>
</dbReference>
<keyword evidence="11" id="KW-1185">Reference proteome</keyword>
<dbReference type="InterPro" id="IPR050360">
    <property type="entry name" value="MFS_Sugar_Transporters"/>
</dbReference>
<dbReference type="PANTHER" id="PTHR48022:SF79">
    <property type="entry name" value="LACTOSE PERMEASE, PUTATIVE (AFU_ORTHOLOGUE AFUA_6G01860)-RELATED"/>
    <property type="match status" value="1"/>
</dbReference>
<dbReference type="EMBL" id="ML119132">
    <property type="protein sequence ID" value="RPB11963.1"/>
    <property type="molecule type" value="Genomic_DNA"/>
</dbReference>
<feature type="transmembrane region" description="Helical" evidence="8">
    <location>
        <begin position="366"/>
        <end position="389"/>
    </location>
</feature>